<keyword evidence="1" id="KW-0732">Signal</keyword>
<protein>
    <recommendedName>
        <fullName evidence="4">Sporulation lipoprotein YhcN/YlaJ</fullName>
    </recommendedName>
</protein>
<dbReference type="EMBL" id="MDKC01000035">
    <property type="protein sequence ID" value="ODG90293.1"/>
    <property type="molecule type" value="Genomic_DNA"/>
</dbReference>
<proteinExistence type="predicted"/>
<dbReference type="RefSeq" id="WP_069035170.1">
    <property type="nucleotide sequence ID" value="NZ_MDKC01000035.1"/>
</dbReference>
<keyword evidence="3" id="KW-1185">Reference proteome</keyword>
<accession>A0ABX2ZKR1</accession>
<dbReference type="Pfam" id="PF09580">
    <property type="entry name" value="Spore_YhcN_YlaJ"/>
    <property type="match status" value="1"/>
</dbReference>
<feature type="signal peptide" evidence="1">
    <location>
        <begin position="1"/>
        <end position="21"/>
    </location>
</feature>
<gene>
    <name evidence="2" type="ORF">BED47_13270</name>
</gene>
<organism evidence="2 3">
    <name type="scientific">Gottfriedia luciferensis</name>
    <dbReference type="NCBI Taxonomy" id="178774"/>
    <lineage>
        <taxon>Bacteria</taxon>
        <taxon>Bacillati</taxon>
        <taxon>Bacillota</taxon>
        <taxon>Bacilli</taxon>
        <taxon>Bacillales</taxon>
        <taxon>Bacillaceae</taxon>
        <taxon>Gottfriedia</taxon>
    </lineage>
</organism>
<dbReference type="Proteomes" id="UP000094580">
    <property type="component" value="Unassembled WGS sequence"/>
</dbReference>
<feature type="chain" id="PRO_5046129292" description="Sporulation lipoprotein YhcN/YlaJ" evidence="1">
    <location>
        <begin position="22"/>
        <end position="257"/>
    </location>
</feature>
<comment type="caution">
    <text evidence="2">The sequence shown here is derived from an EMBL/GenBank/DDBJ whole genome shotgun (WGS) entry which is preliminary data.</text>
</comment>
<dbReference type="InterPro" id="IPR019076">
    <property type="entry name" value="Spore_lipoprot_YhcN/YlaJ-like"/>
</dbReference>
<evidence type="ECO:0000256" key="1">
    <source>
        <dbReference type="SAM" id="SignalP"/>
    </source>
</evidence>
<reference evidence="2 3" key="1">
    <citation type="submission" date="2016-07" db="EMBL/GenBank/DDBJ databases">
        <authorList>
            <person name="Townsley L."/>
            <person name="Shank E.A."/>
        </authorList>
    </citation>
    <scope>NUCLEOTIDE SEQUENCE [LARGE SCALE GENOMIC DNA]</scope>
    <source>
        <strain evidence="2 3">CH01</strain>
    </source>
</reference>
<dbReference type="PROSITE" id="PS51257">
    <property type="entry name" value="PROKAR_LIPOPROTEIN"/>
    <property type="match status" value="1"/>
</dbReference>
<sequence length="257" mass="28971">MNKKGLIVATGTVLTALTLSACGTNNNAMNDHKRNVGYEKVNFNRPTNPYAVNYRYENVNYPNNQDYFTKKNNHYGNDRINEGLSSEYSNDGVIHDGTYGRNVNNMNRNYNMDQVRYNNDLNTAPLVPYTNISTNTNMNAGERKFADQISKRVEQMSNVSKASTVAVGDQVLVAVDLVNKNVDESAFRSKIKDALSPYTSGKKVYVTFDGTIRNNLNNITNNVPNATKNVLYDTKQNVKHMYRNVKNDVKDATNPNR</sequence>
<evidence type="ECO:0008006" key="4">
    <source>
        <dbReference type="Google" id="ProtNLM"/>
    </source>
</evidence>
<evidence type="ECO:0000313" key="3">
    <source>
        <dbReference type="Proteomes" id="UP000094580"/>
    </source>
</evidence>
<evidence type="ECO:0000313" key="2">
    <source>
        <dbReference type="EMBL" id="ODG90293.1"/>
    </source>
</evidence>
<name>A0ABX2ZKR1_9BACI</name>